<gene>
    <name evidence="2" type="ORF">PFR002_LOCUS3128</name>
</gene>
<organism evidence="2 3">
    <name type="scientific">Peronospora farinosa</name>
    <dbReference type="NCBI Taxonomy" id="134698"/>
    <lineage>
        <taxon>Eukaryota</taxon>
        <taxon>Sar</taxon>
        <taxon>Stramenopiles</taxon>
        <taxon>Oomycota</taxon>
        <taxon>Peronosporomycetes</taxon>
        <taxon>Peronosporales</taxon>
        <taxon>Peronosporaceae</taxon>
        <taxon>Peronospora</taxon>
    </lineage>
</organism>
<feature type="compositionally biased region" description="Basic and acidic residues" evidence="1">
    <location>
        <begin position="669"/>
        <end position="685"/>
    </location>
</feature>
<feature type="region of interest" description="Disordered" evidence="1">
    <location>
        <begin position="33"/>
        <end position="57"/>
    </location>
</feature>
<dbReference type="AlphaFoldDB" id="A0AAV0T9S9"/>
<name>A0AAV0T9S9_9STRA</name>
<evidence type="ECO:0000256" key="1">
    <source>
        <dbReference type="SAM" id="MobiDB-lite"/>
    </source>
</evidence>
<proteinExistence type="predicted"/>
<feature type="compositionally biased region" description="Low complexity" evidence="1">
    <location>
        <begin position="38"/>
        <end position="47"/>
    </location>
</feature>
<accession>A0AAV0T9S9</accession>
<evidence type="ECO:0000313" key="2">
    <source>
        <dbReference type="EMBL" id="CAI5715609.1"/>
    </source>
</evidence>
<dbReference type="EMBL" id="CANTFK010000397">
    <property type="protein sequence ID" value="CAI5715609.1"/>
    <property type="molecule type" value="Genomic_DNA"/>
</dbReference>
<feature type="region of interest" description="Disordered" evidence="1">
    <location>
        <begin position="657"/>
        <end position="685"/>
    </location>
</feature>
<evidence type="ECO:0000313" key="3">
    <source>
        <dbReference type="Proteomes" id="UP001159659"/>
    </source>
</evidence>
<reference evidence="2" key="1">
    <citation type="submission" date="2022-12" db="EMBL/GenBank/DDBJ databases">
        <authorList>
            <person name="Webb A."/>
        </authorList>
    </citation>
    <scope>NUCLEOTIDE SEQUENCE</scope>
    <source>
        <strain evidence="2">Pf2</strain>
    </source>
</reference>
<comment type="caution">
    <text evidence="2">The sequence shown here is derived from an EMBL/GenBank/DDBJ whole genome shotgun (WGS) entry which is preliminary data.</text>
</comment>
<protein>
    <submittedName>
        <fullName evidence="2">Uncharacterized protein</fullName>
    </submittedName>
</protein>
<dbReference type="Proteomes" id="UP001159659">
    <property type="component" value="Unassembled WGS sequence"/>
</dbReference>
<sequence>MDADRELFIQQLVIALQENTALASGVPSLASSLQSSTEANDAGSSSDSAEEDEKSPQEHTGLFLSNAFLTPCEDNERLAKDAYTQMQFDYPRVQDASIEALAELYRRISTEKSMWQIAAEVPITATLLDGVAFLNNQRSFSSNNGTQKSQSSEASGLLAASLLLLVVRTCLETPEDARMDALLSSLEVNQLEKPKISGIESMETIMKKDEDEFVEKFAVQEDPDDLSEVYEGHLPDPRSYCISTWNQRTRAISTAMKVEKLQYLASHTFSSSFESVSMEKWEQWRLDDNLIAIMKLLVDQEIFPEAKNKKHTAAQTTIYGPRGEWTRYLYILRDRVLRFPGASQNALWRLKELIEFLQRHQSVASAVNTSHHLVYRVLAELAMSREFQQGAAQRAQQSMALVVQKLVPLIAQDIHQLVTALKCAFTHQRKIVSEPKHDSVEVSAGDDGDDKLIVVVLQLLHFVLFASSNACTTTDKLHESGMLRTLLMLLPPTSDSNNEKHAQFQEKRWFPSLLRLLGECALWHAGFSAYIARVPKFAAMFSVLQEQLVVEQLLLALAFHQHEVQIQSTPTPLKIEIWKVFTSESLFPLQCESYLDAMKKLQDTAYILECLEKAFASLRPAMQKELQCSLQQVYPSFGRSFEYPMFTVAGTARQQQQFDLQSPDDDAHDSDGENKEKKEKDRDQVEALQFTALRNKLRQSVKSVLTALPSDSAMAHIGGRVSSKLD</sequence>